<sequence>MVDYLHNPQFCLEIIRGDGNEQKPAYGCLLLETKIEDPIQIRVFRGGYLVLVASTVNTVCHSGSYRRNMCSVKLENLTGKPNLDFDNLGQNLHAY</sequence>
<reference evidence="1 2" key="1">
    <citation type="journal article" date="2016" name="Mol. Biol. Evol.">
        <title>Genome-Wide Survey of Gut Fungi (Harpellales) Reveals the First Horizontally Transferred Ubiquitin Gene from a Mosquito Host.</title>
        <authorList>
            <person name="Wang Y."/>
            <person name="White M.M."/>
            <person name="Kvist S."/>
            <person name="Moncalvo J.M."/>
        </authorList>
    </citation>
    <scope>NUCLEOTIDE SEQUENCE [LARGE SCALE GENOMIC DNA]</scope>
    <source>
        <strain evidence="1 2">ALG-7-W6</strain>
    </source>
</reference>
<dbReference type="STRING" id="133383.A0A1R0H7K7"/>
<dbReference type="EMBL" id="LSSL01000241">
    <property type="protein sequence ID" value="OLY85081.1"/>
    <property type="molecule type" value="Genomic_DNA"/>
</dbReference>
<evidence type="ECO:0000313" key="2">
    <source>
        <dbReference type="Proteomes" id="UP000187455"/>
    </source>
</evidence>
<proteinExistence type="predicted"/>
<accession>A0A1R0H7K7</accession>
<dbReference type="AlphaFoldDB" id="A0A1R0H7K7"/>
<protein>
    <submittedName>
        <fullName evidence="1">Uncharacterized protein</fullName>
    </submittedName>
</protein>
<dbReference type="OrthoDB" id="167576at2759"/>
<gene>
    <name evidence="1" type="ORF">AYI68_g739</name>
</gene>
<dbReference type="Proteomes" id="UP000187455">
    <property type="component" value="Unassembled WGS sequence"/>
</dbReference>
<comment type="caution">
    <text evidence="1">The sequence shown here is derived from an EMBL/GenBank/DDBJ whole genome shotgun (WGS) entry which is preliminary data.</text>
</comment>
<evidence type="ECO:0000313" key="1">
    <source>
        <dbReference type="EMBL" id="OLY85081.1"/>
    </source>
</evidence>
<keyword evidence="2" id="KW-1185">Reference proteome</keyword>
<name>A0A1R0H7K7_9FUNG</name>
<organism evidence="1 2">
    <name type="scientific">Smittium mucronatum</name>
    <dbReference type="NCBI Taxonomy" id="133383"/>
    <lineage>
        <taxon>Eukaryota</taxon>
        <taxon>Fungi</taxon>
        <taxon>Fungi incertae sedis</taxon>
        <taxon>Zoopagomycota</taxon>
        <taxon>Kickxellomycotina</taxon>
        <taxon>Harpellomycetes</taxon>
        <taxon>Harpellales</taxon>
        <taxon>Legeriomycetaceae</taxon>
        <taxon>Smittium</taxon>
    </lineage>
</organism>